<protein>
    <submittedName>
        <fullName evidence="1">Uncharacterized protein</fullName>
    </submittedName>
</protein>
<dbReference type="EMBL" id="CALYLO010000001">
    <property type="protein sequence ID" value="CAH8243973.1"/>
    <property type="molecule type" value="Genomic_DNA"/>
</dbReference>
<evidence type="ECO:0000313" key="2">
    <source>
        <dbReference type="Proteomes" id="UP001154322"/>
    </source>
</evidence>
<reference evidence="1" key="1">
    <citation type="submission" date="2022-06" db="EMBL/GenBank/DDBJ databases">
        <authorList>
            <person name="Dietemann V."/>
            <person name="Ory F."/>
            <person name="Dainat B."/>
            <person name="Oberhansli S."/>
        </authorList>
    </citation>
    <scope>NUCLEOTIDE SEQUENCE</scope>
    <source>
        <strain evidence="1">Ena-SAMPLE-TAB-26-04-2022-14:26:32:270-5432</strain>
    </source>
</reference>
<organism evidence="1 2">
    <name type="scientific">Paenibacillus melissococcoides</name>
    <dbReference type="NCBI Taxonomy" id="2912268"/>
    <lineage>
        <taxon>Bacteria</taxon>
        <taxon>Bacillati</taxon>
        <taxon>Bacillota</taxon>
        <taxon>Bacilli</taxon>
        <taxon>Bacillales</taxon>
        <taxon>Paenibacillaceae</taxon>
        <taxon>Paenibacillus</taxon>
    </lineage>
</organism>
<keyword evidence="2" id="KW-1185">Reference proteome</keyword>
<name>A0ABM9FXN0_9BACL</name>
<accession>A0ABM9FXN0</accession>
<sequence length="53" mass="6154">MKQEQAIRIRGNYGCSRPNKNRLRVTRHLRAAHVASVELQGTISFPFRNIFNT</sequence>
<dbReference type="Proteomes" id="UP001154322">
    <property type="component" value="Unassembled WGS sequence"/>
</dbReference>
<dbReference type="RefSeq" id="WP_213429879.1">
    <property type="nucleotide sequence ID" value="NZ_AP031286.1"/>
</dbReference>
<comment type="caution">
    <text evidence="1">The sequence shown here is derived from an EMBL/GenBank/DDBJ whole genome shotgun (WGS) entry which is preliminary data.</text>
</comment>
<evidence type="ECO:0000313" key="1">
    <source>
        <dbReference type="EMBL" id="CAH8243973.1"/>
    </source>
</evidence>
<gene>
    <name evidence="1" type="ORF">WJ0W_001212</name>
</gene>
<proteinExistence type="predicted"/>